<evidence type="ECO:0000256" key="1">
    <source>
        <dbReference type="PROSITE-ProRule" id="PRU00339"/>
    </source>
</evidence>
<dbReference type="InterPro" id="IPR011990">
    <property type="entry name" value="TPR-like_helical_dom_sf"/>
</dbReference>
<dbReference type="InterPro" id="IPR002931">
    <property type="entry name" value="Transglutaminase-like"/>
</dbReference>
<evidence type="ECO:0000259" key="2">
    <source>
        <dbReference type="Pfam" id="PF01841"/>
    </source>
</evidence>
<dbReference type="SUPFAM" id="SSF54001">
    <property type="entry name" value="Cysteine proteinases"/>
    <property type="match status" value="1"/>
</dbReference>
<keyword evidence="1" id="KW-0802">TPR repeat</keyword>
<keyword evidence="4" id="KW-1185">Reference proteome</keyword>
<dbReference type="Proteomes" id="UP000234845">
    <property type="component" value="Unassembled WGS sequence"/>
</dbReference>
<dbReference type="AlphaFoldDB" id="A0A2N5Y0B9"/>
<dbReference type="Gene3D" id="1.25.40.10">
    <property type="entry name" value="Tetratricopeptide repeat domain"/>
    <property type="match status" value="2"/>
</dbReference>
<reference evidence="4" key="1">
    <citation type="submission" date="2017-11" db="EMBL/GenBank/DDBJ databases">
        <title>The draft genome sequence of Chromatocurvus sp. F02.</title>
        <authorList>
            <person name="Du Z.-J."/>
            <person name="Chang Y.-Q."/>
        </authorList>
    </citation>
    <scope>NUCLEOTIDE SEQUENCE [LARGE SCALE GENOMIC DNA]</scope>
    <source>
        <strain evidence="4">F02</strain>
    </source>
</reference>
<dbReference type="InterPro" id="IPR019734">
    <property type="entry name" value="TPR_rpt"/>
</dbReference>
<feature type="repeat" description="TPR" evidence="1">
    <location>
        <begin position="227"/>
        <end position="260"/>
    </location>
</feature>
<evidence type="ECO:0000313" key="4">
    <source>
        <dbReference type="Proteomes" id="UP000234845"/>
    </source>
</evidence>
<name>A0A2N5Y0B9_9GAMM</name>
<organism evidence="3 4">
    <name type="scientific">Kineobactrum sediminis</name>
    <dbReference type="NCBI Taxonomy" id="1905677"/>
    <lineage>
        <taxon>Bacteria</taxon>
        <taxon>Pseudomonadati</taxon>
        <taxon>Pseudomonadota</taxon>
        <taxon>Gammaproteobacteria</taxon>
        <taxon>Cellvibrionales</taxon>
        <taxon>Halieaceae</taxon>
        <taxon>Kineobactrum</taxon>
    </lineage>
</organism>
<proteinExistence type="predicted"/>
<dbReference type="PANTHER" id="PTHR12558:SF13">
    <property type="entry name" value="CELL DIVISION CYCLE PROTEIN 27 HOMOLOG"/>
    <property type="match status" value="1"/>
</dbReference>
<protein>
    <recommendedName>
        <fullName evidence="2">Transglutaminase-like domain-containing protein</fullName>
    </recommendedName>
</protein>
<dbReference type="OrthoDB" id="5801251at2"/>
<dbReference type="EMBL" id="PKLZ01000010">
    <property type="protein sequence ID" value="PLW81835.1"/>
    <property type="molecule type" value="Genomic_DNA"/>
</dbReference>
<dbReference type="InterPro" id="IPR038765">
    <property type="entry name" value="Papain-like_cys_pep_sf"/>
</dbReference>
<gene>
    <name evidence="3" type="ORF">CWI75_13905</name>
</gene>
<accession>A0A2N5Y0B9</accession>
<evidence type="ECO:0000313" key="3">
    <source>
        <dbReference type="EMBL" id="PLW81835.1"/>
    </source>
</evidence>
<dbReference type="Pfam" id="PF14559">
    <property type="entry name" value="TPR_19"/>
    <property type="match status" value="1"/>
</dbReference>
<dbReference type="PANTHER" id="PTHR12558">
    <property type="entry name" value="CELL DIVISION CYCLE 16,23,27"/>
    <property type="match status" value="1"/>
</dbReference>
<sequence length="384" mass="42227">MAFAILLLAGLAGSGCSVLPGSGAAVAELPPLRLANGVVTLDDVPALAPSPELTALTEPMRAFVARYAPRTLAPRQRLNSLHEAIKGPGMLAVGYDPFADGDAETVFDSGAANCLSYAHLFVALAREAGLNASYQWLEVRPQWTRLGERVAVSLHVNVLVKVSAGEQYMVDIDPLQPRDIAASRKLGDRDARALQHNNLAMAALAGAEPEVAWANAIRALQLSPDLPELWVNLAAVYRHAEQFSAAENALFQALKIDSGERSAMNNLVVLYSQLGREGEREFWVERVNRHRDLNPYYHAWLGDKAGEEEDWTTALDHYRQALKLEPKNSRLLYSTGIIHFRLAQYDAAERLVERAIATATLRPDILDYQVQLAAVRRRQLADTH</sequence>
<dbReference type="SUPFAM" id="SSF48452">
    <property type="entry name" value="TPR-like"/>
    <property type="match status" value="1"/>
</dbReference>
<feature type="domain" description="Transglutaminase-like" evidence="2">
    <location>
        <begin position="97"/>
        <end position="144"/>
    </location>
</feature>
<dbReference type="PROSITE" id="PS50005">
    <property type="entry name" value="TPR"/>
    <property type="match status" value="2"/>
</dbReference>
<feature type="repeat" description="TPR" evidence="1">
    <location>
        <begin position="295"/>
        <end position="328"/>
    </location>
</feature>
<dbReference type="Pfam" id="PF01841">
    <property type="entry name" value="Transglut_core"/>
    <property type="match status" value="1"/>
</dbReference>
<dbReference type="SMART" id="SM00028">
    <property type="entry name" value="TPR"/>
    <property type="match status" value="4"/>
</dbReference>
<comment type="caution">
    <text evidence="3">The sequence shown here is derived from an EMBL/GenBank/DDBJ whole genome shotgun (WGS) entry which is preliminary data.</text>
</comment>